<name>A0A1Y0CMJ3_9BACI</name>
<dbReference type="Proteomes" id="UP000195573">
    <property type="component" value="Chromosome"/>
</dbReference>
<dbReference type="Pfam" id="PF17259">
    <property type="entry name" value="DUF5325"/>
    <property type="match status" value="1"/>
</dbReference>
<reference evidence="3 5" key="2">
    <citation type="submission" date="2019-08" db="EMBL/GenBank/DDBJ databases">
        <title>Bacillus genomes from the desert of Cuatro Cienegas, Coahuila.</title>
        <authorList>
            <person name="Olmedo-Alvarez G."/>
        </authorList>
    </citation>
    <scope>NUCLEOTIDE SEQUENCE [LARGE SCALE GENOMIC DNA]</scope>
    <source>
        <strain evidence="3 5">CH88_3T</strain>
    </source>
</reference>
<accession>A0A1Y0CMJ3</accession>
<proteinExistence type="predicted"/>
<evidence type="ECO:0000313" key="2">
    <source>
        <dbReference type="EMBL" id="ART76196.1"/>
    </source>
</evidence>
<evidence type="ECO:0000313" key="3">
    <source>
        <dbReference type="EMBL" id="TYS61453.1"/>
    </source>
</evidence>
<keyword evidence="4" id="KW-1185">Reference proteome</keyword>
<gene>
    <name evidence="2" type="ORF">B4U37_09145</name>
    <name evidence="3" type="ORF">FZC74_04010</name>
</gene>
<evidence type="ECO:0000256" key="1">
    <source>
        <dbReference type="SAM" id="Phobius"/>
    </source>
</evidence>
<keyword evidence="1" id="KW-0472">Membrane</keyword>
<evidence type="ECO:0000313" key="4">
    <source>
        <dbReference type="Proteomes" id="UP000195573"/>
    </source>
</evidence>
<dbReference type="KEGG" id="bhk:B4U37_09145"/>
<dbReference type="InterPro" id="IPR035211">
    <property type="entry name" value="DUF5325"/>
</dbReference>
<dbReference type="EMBL" id="CP020880">
    <property type="protein sequence ID" value="ART76196.1"/>
    <property type="molecule type" value="Genomic_DNA"/>
</dbReference>
<keyword evidence="1" id="KW-1133">Transmembrane helix</keyword>
<sequence length="61" mass="6675">MKDIKWIFMLYAVLAAVSLGMVGIAIGERNTLGIIGAFVLFGVVMGLGFKTKRKMRENGQL</sequence>
<feature type="transmembrane region" description="Helical" evidence="1">
    <location>
        <begin position="32"/>
        <end position="49"/>
    </location>
</feature>
<dbReference type="Proteomes" id="UP000323393">
    <property type="component" value="Unassembled WGS sequence"/>
</dbReference>
<evidence type="ECO:0000313" key="5">
    <source>
        <dbReference type="Proteomes" id="UP000323393"/>
    </source>
</evidence>
<dbReference type="AlphaFoldDB" id="A0A1Y0CMJ3"/>
<reference evidence="2 4" key="1">
    <citation type="submission" date="2017-04" db="EMBL/GenBank/DDBJ databases">
        <title>Complete Genome Sequence of the Bacillus horikoshii 20a strain from Cuatro Cienegas, Coahuila, Mexico.</title>
        <authorList>
            <person name="Zarza E."/>
            <person name="Alcaraz L.D."/>
            <person name="Aguilar-Salinas B."/>
            <person name="Islas A."/>
            <person name="Olmedo-Alvarez G."/>
        </authorList>
    </citation>
    <scope>NUCLEOTIDE SEQUENCE [LARGE SCALE GENOMIC DNA]</scope>
    <source>
        <strain evidence="2 4">20a</strain>
    </source>
</reference>
<keyword evidence="1" id="KW-0812">Transmembrane</keyword>
<protein>
    <recommendedName>
        <fullName evidence="6">YlaF family protein</fullName>
    </recommendedName>
</protein>
<organism evidence="3 5">
    <name type="scientific">Sutcliffiella horikoshii</name>
    <dbReference type="NCBI Taxonomy" id="79883"/>
    <lineage>
        <taxon>Bacteria</taxon>
        <taxon>Bacillati</taxon>
        <taxon>Bacillota</taxon>
        <taxon>Bacilli</taxon>
        <taxon>Bacillales</taxon>
        <taxon>Bacillaceae</taxon>
        <taxon>Sutcliffiella</taxon>
    </lineage>
</organism>
<dbReference type="EMBL" id="VTEU01000001">
    <property type="protein sequence ID" value="TYS61453.1"/>
    <property type="molecule type" value="Genomic_DNA"/>
</dbReference>
<dbReference type="RefSeq" id="WP_088017989.1">
    <property type="nucleotide sequence ID" value="NZ_CP020880.1"/>
</dbReference>
<dbReference type="GeneID" id="96738587"/>
<evidence type="ECO:0008006" key="6">
    <source>
        <dbReference type="Google" id="ProtNLM"/>
    </source>
</evidence>
<feature type="transmembrane region" description="Helical" evidence="1">
    <location>
        <begin position="7"/>
        <end position="26"/>
    </location>
</feature>